<sequence>MSILNTVVEKIQKRVFNDFDIYQLIRLVIIVGGYIFLRTRVSDYLKQQQLKAQIEHDKELKSSKLINDPTGEIAKAEDEELFKEHEGINKSEKGWGWGKSTRRKIKKQQAIFEQEIEKAAVEAQRKLQSGYDSDEEINELLHD</sequence>
<dbReference type="InterPro" id="IPR011431">
    <property type="entry name" value="Trafficking_Pga2"/>
</dbReference>
<dbReference type="Proteomes" id="UP000697127">
    <property type="component" value="Unassembled WGS sequence"/>
</dbReference>
<evidence type="ECO:0000313" key="3">
    <source>
        <dbReference type="Proteomes" id="UP000697127"/>
    </source>
</evidence>
<dbReference type="PIRSF" id="PIRSF022909">
    <property type="entry name" value="UCP022909"/>
    <property type="match status" value="1"/>
</dbReference>
<reference evidence="2" key="1">
    <citation type="submission" date="2020-11" db="EMBL/GenBank/DDBJ databases">
        <title>Kefir isolates.</title>
        <authorList>
            <person name="Marcisauskas S."/>
            <person name="Kim Y."/>
            <person name="Blasche S."/>
        </authorList>
    </citation>
    <scope>NUCLEOTIDE SEQUENCE</scope>
    <source>
        <strain evidence="2">Olga-1</strain>
    </source>
</reference>
<feature type="transmembrane region" description="Helical" evidence="1">
    <location>
        <begin position="20"/>
        <end position="37"/>
    </location>
</feature>
<accession>A0A9P6WMQ3</accession>
<gene>
    <name evidence="2" type="ORF">C6P40_004463</name>
</gene>
<name>A0A9P6WMQ3_9ASCO</name>
<dbReference type="Pfam" id="PF07543">
    <property type="entry name" value="PGA2"/>
    <property type="match status" value="1"/>
</dbReference>
<evidence type="ECO:0000313" key="2">
    <source>
        <dbReference type="EMBL" id="KAG0689804.1"/>
    </source>
</evidence>
<keyword evidence="1" id="KW-0472">Membrane</keyword>
<dbReference type="GO" id="GO:0015031">
    <property type="term" value="P:protein transport"/>
    <property type="evidence" value="ECO:0007669"/>
    <property type="project" value="TreeGrafter"/>
</dbReference>
<dbReference type="PANTHER" id="PTHR28199:SF1">
    <property type="entry name" value="PROCESSING OF GAS1 AND ALP PROTEIN 2"/>
    <property type="match status" value="1"/>
</dbReference>
<proteinExistence type="predicted"/>
<organism evidence="2 3">
    <name type="scientific">Pichia californica</name>
    <dbReference type="NCBI Taxonomy" id="460514"/>
    <lineage>
        <taxon>Eukaryota</taxon>
        <taxon>Fungi</taxon>
        <taxon>Dikarya</taxon>
        <taxon>Ascomycota</taxon>
        <taxon>Saccharomycotina</taxon>
        <taxon>Pichiomycetes</taxon>
        <taxon>Pichiales</taxon>
        <taxon>Pichiaceae</taxon>
        <taxon>Pichia</taxon>
    </lineage>
</organism>
<dbReference type="PANTHER" id="PTHR28199">
    <property type="entry name" value="PROCESSING OF GAS1 AND ALP PROTEIN 2"/>
    <property type="match status" value="1"/>
</dbReference>
<comment type="caution">
    <text evidence="2">The sequence shown here is derived from an EMBL/GenBank/DDBJ whole genome shotgun (WGS) entry which is preliminary data.</text>
</comment>
<evidence type="ECO:0000256" key="1">
    <source>
        <dbReference type="SAM" id="Phobius"/>
    </source>
</evidence>
<keyword evidence="3" id="KW-1185">Reference proteome</keyword>
<keyword evidence="1" id="KW-1133">Transmembrane helix</keyword>
<keyword evidence="1" id="KW-0812">Transmembrane</keyword>
<dbReference type="OrthoDB" id="4227028at2759"/>
<evidence type="ECO:0008006" key="4">
    <source>
        <dbReference type="Google" id="ProtNLM"/>
    </source>
</evidence>
<protein>
    <recommendedName>
        <fullName evidence="4">Processing of GAS1 and ALP protein 2</fullName>
    </recommendedName>
</protein>
<dbReference type="EMBL" id="PUHW01000060">
    <property type="protein sequence ID" value="KAG0689804.1"/>
    <property type="molecule type" value="Genomic_DNA"/>
</dbReference>
<dbReference type="AlphaFoldDB" id="A0A9P6WMQ3"/>